<feature type="transmembrane region" description="Helical" evidence="1">
    <location>
        <begin position="119"/>
        <end position="139"/>
    </location>
</feature>
<reference evidence="4" key="2">
    <citation type="journal article" date="2023" name="Science">
        <title>Genomic signatures of disease resistance in endangered staghorn corals.</title>
        <authorList>
            <person name="Vollmer S.V."/>
            <person name="Selwyn J.D."/>
            <person name="Despard B.A."/>
            <person name="Roesel C.L."/>
        </authorList>
    </citation>
    <scope>NUCLEOTIDE SEQUENCE</scope>
    <source>
        <strain evidence="4">K2</strain>
    </source>
</reference>
<protein>
    <recommendedName>
        <fullName evidence="3">UPAR/Ly6 domain-containing protein</fullName>
    </recommendedName>
</protein>
<keyword evidence="5" id="KW-1185">Reference proteome</keyword>
<dbReference type="CDD" id="cd00117">
    <property type="entry name" value="TFP"/>
    <property type="match status" value="1"/>
</dbReference>
<organism evidence="4 5">
    <name type="scientific">Acropora cervicornis</name>
    <name type="common">Staghorn coral</name>
    <dbReference type="NCBI Taxonomy" id="6130"/>
    <lineage>
        <taxon>Eukaryota</taxon>
        <taxon>Metazoa</taxon>
        <taxon>Cnidaria</taxon>
        <taxon>Anthozoa</taxon>
        <taxon>Hexacorallia</taxon>
        <taxon>Scleractinia</taxon>
        <taxon>Astrocoeniina</taxon>
        <taxon>Acroporidae</taxon>
        <taxon>Acropora</taxon>
    </lineage>
</organism>
<name>A0AAD9Q3Q6_ACRCE</name>
<feature type="domain" description="UPAR/Ly6" evidence="3">
    <location>
        <begin position="22"/>
        <end position="113"/>
    </location>
</feature>
<evidence type="ECO:0000256" key="2">
    <source>
        <dbReference type="SAM" id="SignalP"/>
    </source>
</evidence>
<evidence type="ECO:0000313" key="4">
    <source>
        <dbReference type="EMBL" id="KAK2553974.1"/>
    </source>
</evidence>
<sequence length="140" mass="15065">MMKVICIIAINLLVIPQATDCLSCYKCTSEVSWADCNSKMTKTSCSSGSPNCYEGVLTCTAGDVTKTVFFKRCGKEGSTCDTTRQDTASCPSSIAGWSYSFSNQCCTGDNCNPGSTLKISFVVNVACLVLVLLYALMYIY</sequence>
<dbReference type="EMBL" id="JARQWQ010000073">
    <property type="protein sequence ID" value="KAK2553974.1"/>
    <property type="molecule type" value="Genomic_DNA"/>
</dbReference>
<dbReference type="Proteomes" id="UP001249851">
    <property type="component" value="Unassembled WGS sequence"/>
</dbReference>
<proteinExistence type="predicted"/>
<comment type="caution">
    <text evidence="4">The sequence shown here is derived from an EMBL/GenBank/DDBJ whole genome shotgun (WGS) entry which is preliminary data.</text>
</comment>
<evidence type="ECO:0000313" key="5">
    <source>
        <dbReference type="Proteomes" id="UP001249851"/>
    </source>
</evidence>
<feature type="chain" id="PRO_5042131964" description="UPAR/Ly6 domain-containing protein" evidence="2">
    <location>
        <begin position="22"/>
        <end position="140"/>
    </location>
</feature>
<dbReference type="AlphaFoldDB" id="A0AAD9Q3Q6"/>
<dbReference type="Pfam" id="PF00021">
    <property type="entry name" value="UPAR_LY6"/>
    <property type="match status" value="1"/>
</dbReference>
<keyword evidence="1" id="KW-1133">Transmembrane helix</keyword>
<evidence type="ECO:0000256" key="1">
    <source>
        <dbReference type="SAM" id="Phobius"/>
    </source>
</evidence>
<dbReference type="Gene3D" id="2.10.60.10">
    <property type="entry name" value="CD59"/>
    <property type="match status" value="1"/>
</dbReference>
<accession>A0AAD9Q3Q6</accession>
<dbReference type="SUPFAM" id="SSF57302">
    <property type="entry name" value="Snake toxin-like"/>
    <property type="match status" value="1"/>
</dbReference>
<keyword evidence="1" id="KW-0472">Membrane</keyword>
<dbReference type="InterPro" id="IPR016054">
    <property type="entry name" value="LY6_UPA_recep-like"/>
</dbReference>
<feature type="signal peptide" evidence="2">
    <location>
        <begin position="1"/>
        <end position="21"/>
    </location>
</feature>
<evidence type="ECO:0000259" key="3">
    <source>
        <dbReference type="Pfam" id="PF00021"/>
    </source>
</evidence>
<dbReference type="InterPro" id="IPR045860">
    <property type="entry name" value="Snake_toxin-like_sf"/>
</dbReference>
<reference evidence="4" key="1">
    <citation type="journal article" date="2023" name="G3 (Bethesda)">
        <title>Whole genome assembly and annotation of the endangered Caribbean coral Acropora cervicornis.</title>
        <authorList>
            <person name="Selwyn J.D."/>
            <person name="Vollmer S.V."/>
        </authorList>
    </citation>
    <scope>NUCLEOTIDE SEQUENCE</scope>
    <source>
        <strain evidence="4">K2</strain>
    </source>
</reference>
<keyword evidence="2" id="KW-0732">Signal</keyword>
<keyword evidence="1" id="KW-0812">Transmembrane</keyword>
<gene>
    <name evidence="4" type="ORF">P5673_024679</name>
</gene>